<evidence type="ECO:0000313" key="10">
    <source>
        <dbReference type="Proteomes" id="UP001429580"/>
    </source>
</evidence>
<keyword evidence="1" id="KW-0004">4Fe-4S</keyword>
<evidence type="ECO:0000256" key="3">
    <source>
        <dbReference type="ARBA" id="ARBA00022723"/>
    </source>
</evidence>
<dbReference type="PANTHER" id="PTHR32439">
    <property type="entry name" value="FERREDOXIN--NITRITE REDUCTASE, CHLOROPLASTIC"/>
    <property type="match status" value="1"/>
</dbReference>
<dbReference type="Proteomes" id="UP001429580">
    <property type="component" value="Unassembled WGS sequence"/>
</dbReference>
<organism evidence="9 10">
    <name type="scientific">Pseudochelatococcus lubricantis</name>
    <dbReference type="NCBI Taxonomy" id="1538102"/>
    <lineage>
        <taxon>Bacteria</taxon>
        <taxon>Pseudomonadati</taxon>
        <taxon>Pseudomonadota</taxon>
        <taxon>Alphaproteobacteria</taxon>
        <taxon>Hyphomicrobiales</taxon>
        <taxon>Chelatococcaceae</taxon>
        <taxon>Pseudochelatococcus</taxon>
    </lineage>
</organism>
<feature type="domain" description="Nitrite/Sulfite reductase ferredoxin-like" evidence="8">
    <location>
        <begin position="25"/>
        <end position="89"/>
    </location>
</feature>
<dbReference type="NCBIfam" id="TIGR02435">
    <property type="entry name" value="CobG"/>
    <property type="match status" value="1"/>
</dbReference>
<dbReference type="EC" id="1.14.13.83" evidence="9"/>
<dbReference type="EMBL" id="JAASQI010000003">
    <property type="protein sequence ID" value="NIJ57888.1"/>
    <property type="molecule type" value="Genomic_DNA"/>
</dbReference>
<dbReference type="Gene3D" id="3.90.480.20">
    <property type="match status" value="1"/>
</dbReference>
<keyword evidence="4 9" id="KW-0560">Oxidoreductase</keyword>
<gene>
    <name evidence="9" type="ORF">FHS82_001724</name>
</gene>
<dbReference type="GO" id="GO:0043818">
    <property type="term" value="F:precorrin-3B synthase activity"/>
    <property type="evidence" value="ECO:0007669"/>
    <property type="project" value="UniProtKB-EC"/>
</dbReference>
<evidence type="ECO:0000256" key="6">
    <source>
        <dbReference type="ARBA" id="ARBA00023014"/>
    </source>
</evidence>
<keyword evidence="10" id="KW-1185">Reference proteome</keyword>
<keyword evidence="3" id="KW-0479">Metal-binding</keyword>
<dbReference type="InterPro" id="IPR005117">
    <property type="entry name" value="NiRdtase/SiRdtase_haem-b_fer"/>
</dbReference>
<dbReference type="PANTHER" id="PTHR32439:SF9">
    <property type="entry name" value="BLR3264 PROTEIN"/>
    <property type="match status" value="1"/>
</dbReference>
<dbReference type="SUPFAM" id="SSF56014">
    <property type="entry name" value="Nitrite and sulphite reductase 4Fe-4S domain-like"/>
    <property type="match status" value="2"/>
</dbReference>
<dbReference type="InterPro" id="IPR012798">
    <property type="entry name" value="Cbl_synth_CobG-like"/>
</dbReference>
<protein>
    <submittedName>
        <fullName evidence="9">Precorrin-3B synthase</fullName>
        <ecNumber evidence="9">1.14.13.83</ecNumber>
    </submittedName>
</protein>
<feature type="region of interest" description="Disordered" evidence="7">
    <location>
        <begin position="1"/>
        <end position="24"/>
    </location>
</feature>
<accession>A0ABX0UY65</accession>
<evidence type="ECO:0000259" key="8">
    <source>
        <dbReference type="Pfam" id="PF03460"/>
    </source>
</evidence>
<comment type="caution">
    <text evidence="9">The sequence shown here is derived from an EMBL/GenBank/DDBJ whole genome shotgun (WGS) entry which is preliminary data.</text>
</comment>
<keyword evidence="2" id="KW-0349">Heme</keyword>
<keyword evidence="6" id="KW-0411">Iron-sulfur</keyword>
<dbReference type="InterPro" id="IPR045854">
    <property type="entry name" value="NO2/SO3_Rdtase_4Fe4S_sf"/>
</dbReference>
<dbReference type="InterPro" id="IPR051329">
    <property type="entry name" value="NIR_SIR_4Fe-4S"/>
</dbReference>
<reference evidence="9 10" key="1">
    <citation type="submission" date="2020-03" db="EMBL/GenBank/DDBJ databases">
        <title>Genomic Encyclopedia of Type Strains, Phase IV (KMG-IV): sequencing the most valuable type-strain genomes for metagenomic binning, comparative biology and taxonomic classification.</title>
        <authorList>
            <person name="Goeker M."/>
        </authorList>
    </citation>
    <scope>NUCLEOTIDE SEQUENCE [LARGE SCALE GENOMIC DNA]</scope>
    <source>
        <strain evidence="9 10">DSM 103870</strain>
    </source>
</reference>
<sequence length="412" mass="41617">MNAAVLSGSPEPWRRRGACPSLARPMQTGDGLLARLNPAGGELSAAQLAGIAQAALAHGNGLVEITARASLQVRGLTDAGAAAFAGAIAALGLPMRDGPPVETGPLAGLDASALVDPRPLARELQDRAAAVRLAEKLGPKVSVSIDDGGMLPPGATGADIGLEARATESGHPCWRMRTRGRQIEGLEPGRAATLTLSLLQAIAAKGRTARARDLADSDLAAIAGDFVSDGACEERPSPPPVGVFPLAGGLSAHGVALPFGQTRAENLLAVAQAADAAIPMRLAPGGVLAIGLPDIEAVRWLEAAGRHGLVVGPHDPRLFIHACAGAPACAAAHLDTKALAEAIARQPGLAGDDVRVHLFGCEKRCARPAGAVVTLTGHADGCDIAANGIPLGDSRKATLLDMASLHRTTAPA</sequence>
<evidence type="ECO:0000256" key="4">
    <source>
        <dbReference type="ARBA" id="ARBA00023002"/>
    </source>
</evidence>
<dbReference type="Gene3D" id="3.30.413.10">
    <property type="entry name" value="Sulfite Reductase Hemoprotein, domain 1"/>
    <property type="match status" value="1"/>
</dbReference>
<evidence type="ECO:0000256" key="7">
    <source>
        <dbReference type="SAM" id="MobiDB-lite"/>
    </source>
</evidence>
<name>A0ABX0UY65_9HYPH</name>
<proteinExistence type="predicted"/>
<keyword evidence="5" id="KW-0408">Iron</keyword>
<dbReference type="RefSeq" id="WP_166950942.1">
    <property type="nucleotide sequence ID" value="NZ_JAASQI010000003.1"/>
</dbReference>
<evidence type="ECO:0000256" key="1">
    <source>
        <dbReference type="ARBA" id="ARBA00022485"/>
    </source>
</evidence>
<dbReference type="InterPro" id="IPR036136">
    <property type="entry name" value="Nit/Sulf_reduc_fer-like_dom_sf"/>
</dbReference>
<evidence type="ECO:0000256" key="2">
    <source>
        <dbReference type="ARBA" id="ARBA00022617"/>
    </source>
</evidence>
<evidence type="ECO:0000256" key="5">
    <source>
        <dbReference type="ARBA" id="ARBA00023004"/>
    </source>
</evidence>
<dbReference type="Pfam" id="PF03460">
    <property type="entry name" value="NIR_SIR_ferr"/>
    <property type="match status" value="1"/>
</dbReference>
<dbReference type="SUPFAM" id="SSF55124">
    <property type="entry name" value="Nitrite/Sulfite reductase N-terminal domain-like"/>
    <property type="match status" value="1"/>
</dbReference>
<evidence type="ECO:0000313" key="9">
    <source>
        <dbReference type="EMBL" id="NIJ57888.1"/>
    </source>
</evidence>